<dbReference type="InterPro" id="IPR000719">
    <property type="entry name" value="Prot_kinase_dom"/>
</dbReference>
<organism evidence="4 5">
    <name type="scientific">Peronospora matthiolae</name>
    <dbReference type="NCBI Taxonomy" id="2874970"/>
    <lineage>
        <taxon>Eukaryota</taxon>
        <taxon>Sar</taxon>
        <taxon>Stramenopiles</taxon>
        <taxon>Oomycota</taxon>
        <taxon>Peronosporomycetes</taxon>
        <taxon>Peronosporales</taxon>
        <taxon>Peronosporaceae</taxon>
        <taxon>Peronospora</taxon>
    </lineage>
</organism>
<evidence type="ECO:0000259" key="3">
    <source>
        <dbReference type="PROSITE" id="PS50011"/>
    </source>
</evidence>
<sequence>MSLFNTATEALSDTTDTLTGTSDRLTRTTPSGAPAREPTPDSATPAQTPAYSTRTPTPVPGTARSPPETAGAPESSITSAGSLPPPPSPVIEVVSDTSAPESDSSPGTAVSVTTTVTAPPLYSPSSSLDAGPAASYEPSSAAASANASTTVVITVSSHSGDGEAASSGFIVVQTDDGGLDTGSILGVVAGSIAAVLLAIGVSWWLCRRRRSKRTAGSSSFEASYTVGPFTVPAADPITLESYTPAAATTIRDLDCIDRTVDLDSTVNLDSTLRLENSATLIPTKKSSKSNSSLSEDEVITAARIPLEKLLRKELINEGGHGAVYKGLYRDEDVAIKVLLPEKRKDMCQINLFLAEIKMMASVEHPRIVRFVGVAWDALSDLCAVSEFMPGGDLFTLLRRFDRVEHRVQGFDLDKATIALHVAQALTYLHSLDPIVLHRDLKSMNILLSEELEAKLTDFGVSRKFTVNTMTAGVGTRRWMAPEVMMGKRYNTSADIFSFGVVLSELDSHQPPYASAIATITAEAGEKVSETALMEMVAMGRVRVEFSAHTPTALVELGHACVAVDPTSRPDAANVHYQLQKLLRKYQQYTL</sequence>
<dbReference type="PANTHER" id="PTHR44329:SF214">
    <property type="entry name" value="PROTEIN KINASE DOMAIN-CONTAINING PROTEIN"/>
    <property type="match status" value="1"/>
</dbReference>
<dbReference type="Proteomes" id="UP001162060">
    <property type="component" value="Unassembled WGS sequence"/>
</dbReference>
<dbReference type="Pfam" id="PF00069">
    <property type="entry name" value="Pkinase"/>
    <property type="match status" value="1"/>
</dbReference>
<evidence type="ECO:0000256" key="1">
    <source>
        <dbReference type="SAM" id="MobiDB-lite"/>
    </source>
</evidence>
<keyword evidence="2" id="KW-0472">Membrane</keyword>
<dbReference type="Gene3D" id="1.10.510.10">
    <property type="entry name" value="Transferase(Phosphotransferase) domain 1"/>
    <property type="match status" value="1"/>
</dbReference>
<dbReference type="PROSITE" id="PS50011">
    <property type="entry name" value="PROTEIN_KINASE_DOM"/>
    <property type="match status" value="1"/>
</dbReference>
<dbReference type="GO" id="GO:0004674">
    <property type="term" value="F:protein serine/threonine kinase activity"/>
    <property type="evidence" value="ECO:0007669"/>
    <property type="project" value="TreeGrafter"/>
</dbReference>
<keyword evidence="2" id="KW-0812">Transmembrane</keyword>
<evidence type="ECO:0000313" key="4">
    <source>
        <dbReference type="EMBL" id="CAK7942018.1"/>
    </source>
</evidence>
<dbReference type="GO" id="GO:0005524">
    <property type="term" value="F:ATP binding"/>
    <property type="evidence" value="ECO:0007669"/>
    <property type="project" value="InterPro"/>
</dbReference>
<dbReference type="Gene3D" id="3.30.200.20">
    <property type="entry name" value="Phosphorylase Kinase, domain 1"/>
    <property type="match status" value="1"/>
</dbReference>
<reference evidence="4" key="1">
    <citation type="submission" date="2024-01" db="EMBL/GenBank/DDBJ databases">
        <authorList>
            <person name="Webb A."/>
        </authorList>
    </citation>
    <scope>NUCLEOTIDE SEQUENCE</scope>
    <source>
        <strain evidence="4">Pm1</strain>
    </source>
</reference>
<dbReference type="PROSITE" id="PS00108">
    <property type="entry name" value="PROTEIN_KINASE_ST"/>
    <property type="match status" value="1"/>
</dbReference>
<dbReference type="InterPro" id="IPR051681">
    <property type="entry name" value="Ser/Thr_Kinases-Pseudokinases"/>
</dbReference>
<dbReference type="InterPro" id="IPR008271">
    <property type="entry name" value="Ser/Thr_kinase_AS"/>
</dbReference>
<accession>A0AAV1V7N5</accession>
<dbReference type="PANTHER" id="PTHR44329">
    <property type="entry name" value="SERINE/THREONINE-PROTEIN KINASE TNNI3K-RELATED"/>
    <property type="match status" value="1"/>
</dbReference>
<evidence type="ECO:0000256" key="2">
    <source>
        <dbReference type="SAM" id="Phobius"/>
    </source>
</evidence>
<feature type="compositionally biased region" description="Polar residues" evidence="1">
    <location>
        <begin position="41"/>
        <end position="56"/>
    </location>
</feature>
<dbReference type="SUPFAM" id="SSF56112">
    <property type="entry name" value="Protein kinase-like (PK-like)"/>
    <property type="match status" value="1"/>
</dbReference>
<gene>
    <name evidence="4" type="ORF">PM001_LOCUS27168</name>
</gene>
<feature type="region of interest" description="Disordered" evidence="1">
    <location>
        <begin position="1"/>
        <end position="111"/>
    </location>
</feature>
<evidence type="ECO:0000313" key="5">
    <source>
        <dbReference type="Proteomes" id="UP001162060"/>
    </source>
</evidence>
<dbReference type="SMART" id="SM00220">
    <property type="entry name" value="S_TKc"/>
    <property type="match status" value="1"/>
</dbReference>
<keyword evidence="2" id="KW-1133">Transmembrane helix</keyword>
<dbReference type="EMBL" id="CAKLBY020000267">
    <property type="protein sequence ID" value="CAK7942018.1"/>
    <property type="molecule type" value="Genomic_DNA"/>
</dbReference>
<protein>
    <recommendedName>
        <fullName evidence="3">Protein kinase domain-containing protein</fullName>
    </recommendedName>
</protein>
<name>A0AAV1V7N5_9STRA</name>
<dbReference type="AlphaFoldDB" id="A0AAV1V7N5"/>
<feature type="transmembrane region" description="Helical" evidence="2">
    <location>
        <begin position="184"/>
        <end position="206"/>
    </location>
</feature>
<feature type="compositionally biased region" description="Low complexity" evidence="1">
    <location>
        <begin position="11"/>
        <end position="29"/>
    </location>
</feature>
<feature type="domain" description="Protein kinase" evidence="3">
    <location>
        <begin position="309"/>
        <end position="578"/>
    </location>
</feature>
<comment type="caution">
    <text evidence="4">The sequence shown here is derived from an EMBL/GenBank/DDBJ whole genome shotgun (WGS) entry which is preliminary data.</text>
</comment>
<proteinExistence type="predicted"/>
<dbReference type="InterPro" id="IPR011009">
    <property type="entry name" value="Kinase-like_dom_sf"/>
</dbReference>